<dbReference type="Pfam" id="PF13602">
    <property type="entry name" value="ADH_zinc_N_2"/>
    <property type="match status" value="1"/>
</dbReference>
<dbReference type="InterPro" id="IPR013154">
    <property type="entry name" value="ADH-like_N"/>
</dbReference>
<keyword evidence="2" id="KW-0596">Phosphopantetheine</keyword>
<dbReference type="CDD" id="cd08956">
    <property type="entry name" value="KR_3_FAS_SDR_x"/>
    <property type="match status" value="1"/>
</dbReference>
<feature type="non-terminal residue" evidence="12">
    <location>
        <position position="1462"/>
    </location>
</feature>
<dbReference type="SUPFAM" id="SSF50129">
    <property type="entry name" value="GroES-like"/>
    <property type="match status" value="1"/>
</dbReference>
<dbReference type="SUPFAM" id="SSF51735">
    <property type="entry name" value="NAD(P)-binding Rossmann-fold domains"/>
    <property type="match status" value="3"/>
</dbReference>
<feature type="active site" description="Proton donor; for dehydratase activity" evidence="7">
    <location>
        <position position="312"/>
    </location>
</feature>
<evidence type="ECO:0000256" key="2">
    <source>
        <dbReference type="ARBA" id="ARBA00022450"/>
    </source>
</evidence>
<protein>
    <submittedName>
        <fullName evidence="12">Uncharacterized protein</fullName>
    </submittedName>
</protein>
<dbReference type="PROSITE" id="PS50075">
    <property type="entry name" value="CARRIER"/>
    <property type="match status" value="1"/>
</dbReference>
<dbReference type="InterPro" id="IPR049900">
    <property type="entry name" value="PKS_mFAS_DH"/>
</dbReference>
<dbReference type="Pfam" id="PF21089">
    <property type="entry name" value="PKS_DH_N"/>
    <property type="match status" value="1"/>
</dbReference>
<keyword evidence="3" id="KW-0597">Phosphoprotein</keyword>
<feature type="non-terminal residue" evidence="12">
    <location>
        <position position="1"/>
    </location>
</feature>
<dbReference type="InterPro" id="IPR014030">
    <property type="entry name" value="Ketoacyl_synth_N"/>
</dbReference>
<comment type="pathway">
    <text evidence="1">Antibiotic biosynthesis.</text>
</comment>
<keyword evidence="13" id="KW-1185">Reference proteome</keyword>
<comment type="caution">
    <text evidence="12">The sequence shown here is derived from an EMBL/GenBank/DDBJ whole genome shotgun (WGS) entry which is preliminary data.</text>
</comment>
<dbReference type="Pfam" id="PF22953">
    <property type="entry name" value="SpnB_Rossmann"/>
    <property type="match status" value="1"/>
</dbReference>
<dbReference type="SMART" id="SM00823">
    <property type="entry name" value="PKS_PP"/>
    <property type="match status" value="1"/>
</dbReference>
<dbReference type="PROSITE" id="PS52019">
    <property type="entry name" value="PKS_MFAS_DH"/>
    <property type="match status" value="1"/>
</dbReference>
<evidence type="ECO:0000313" key="12">
    <source>
        <dbReference type="EMBL" id="KMS66589.1"/>
    </source>
</evidence>
<evidence type="ECO:0000256" key="1">
    <source>
        <dbReference type="ARBA" id="ARBA00004792"/>
    </source>
</evidence>
<dbReference type="Gene3D" id="3.40.366.10">
    <property type="entry name" value="Malonyl-Coenzyme A Acyl Carrier Protein, domain 2"/>
    <property type="match status" value="1"/>
</dbReference>
<dbReference type="Gene3D" id="3.40.50.11460">
    <property type="match status" value="1"/>
</dbReference>
<keyword evidence="4" id="KW-0808">Transferase</keyword>
<evidence type="ECO:0000259" key="10">
    <source>
        <dbReference type="PROSITE" id="PS52004"/>
    </source>
</evidence>
<reference evidence="12 13" key="1">
    <citation type="submission" date="2015-06" db="EMBL/GenBank/DDBJ databases">
        <title>Draft genome sequence of Streptomyces leeuwenhoekii C58, which produces the novel lasso peptide, chaxapeptin.</title>
        <authorList>
            <person name="Yi Y."/>
            <person name="Hai D."/>
            <person name="Jaspars M."/>
            <person name="Sheng H."/>
            <person name="Rateb M.E."/>
            <person name="Bull A."/>
            <person name="Goodfellow M."/>
            <person name="Asenjo J.A."/>
            <person name="Ebel R."/>
        </authorList>
    </citation>
    <scope>NUCLEOTIDE SEQUENCE [LARGE SCALE GENOMIC DNA]</scope>
    <source>
        <strain evidence="12 13">C58</strain>
    </source>
</reference>
<dbReference type="EMBL" id="LFEH01000241">
    <property type="protein sequence ID" value="KMS66589.1"/>
    <property type="molecule type" value="Genomic_DNA"/>
</dbReference>
<dbReference type="SUPFAM" id="SSF53901">
    <property type="entry name" value="Thiolase-like"/>
    <property type="match status" value="1"/>
</dbReference>
<dbReference type="InterPro" id="IPR036736">
    <property type="entry name" value="ACP-like_sf"/>
</dbReference>
<feature type="region of interest" description="C-terminal hotdog fold" evidence="7">
    <location>
        <begin position="254"/>
        <end position="403"/>
    </location>
</feature>
<dbReference type="InterPro" id="IPR020843">
    <property type="entry name" value="ER"/>
</dbReference>
<dbReference type="InterPro" id="IPR013968">
    <property type="entry name" value="PKS_KR"/>
</dbReference>
<dbReference type="InterPro" id="IPR055123">
    <property type="entry name" value="SpnB-like_Rossmann"/>
</dbReference>
<dbReference type="InterPro" id="IPR057326">
    <property type="entry name" value="KR_dom"/>
</dbReference>
<dbReference type="InterPro" id="IPR020806">
    <property type="entry name" value="PKS_PP-bd"/>
</dbReference>
<gene>
    <name evidence="12" type="ORF">ACH49_29360</name>
</gene>
<feature type="domain" description="PKS/mFAS DH" evidence="11">
    <location>
        <begin position="110"/>
        <end position="403"/>
    </location>
</feature>
<name>A0ABR5HQG7_STRLW</name>
<dbReference type="PANTHER" id="PTHR43775:SF51">
    <property type="entry name" value="INACTIVE PHENOLPHTHIOCEROL SYNTHESIS POLYKETIDE SYNTHASE TYPE I PKS1-RELATED"/>
    <property type="match status" value="1"/>
</dbReference>
<keyword evidence="6" id="KW-0511">Multifunctional enzyme</keyword>
<dbReference type="InterPro" id="IPR036291">
    <property type="entry name" value="NAD(P)-bd_dom_sf"/>
</dbReference>
<dbReference type="SMART" id="SM00822">
    <property type="entry name" value="PKS_KR"/>
    <property type="match status" value="1"/>
</dbReference>
<dbReference type="Pfam" id="PF00109">
    <property type="entry name" value="ketoacyl-synt"/>
    <property type="match status" value="1"/>
</dbReference>
<dbReference type="SUPFAM" id="SSF47336">
    <property type="entry name" value="ACP-like"/>
    <property type="match status" value="1"/>
</dbReference>
<evidence type="ECO:0000256" key="3">
    <source>
        <dbReference type="ARBA" id="ARBA00022553"/>
    </source>
</evidence>
<sequence length="1462" mass="152703">EAEGVTAFLELGPDGVLSAMAQDCVTSDSAEITFVPALRKNREEPESLLTALAELHVRGKAVDWPTYFAGTGARRVDLPTYAFQRERYWPKSSWAAPRDMTELGLRTGEHPLLGAAVGLAHTDEFLFTGSLSAQRQPWLADHAVMGTVLLPGTAFVDLALHAGERVGCEAVEELTLQAPLALPASGGVHVQVVVGAPEADGRRPVGVHSRPDGEDESDWTQHATGLLAPADAAAEEAVASLVRDTLRAWPPQDATPISVDAVYEQLSARGFDYGPAFQGLRRAWRRGDEVLAEVAVADLDVNGFGVHPALLDSGLHALAVSGLLGGAVERDAAGEPVDADGRGWLPFSWGGVCLRATGATTLRMRISPAGRDAVSLHLADSAGQLVAVVESLVLREVVAEQFRTQAAATMDGLFQLGWTEVAEAAPRAEQPSDEARWAVALAADEDGRPAAFEAFDTFVDLAALGAALDGGADAPDVVIADFTGRPAGADDNTAAHRAAHRALALVQQWLADPRFDTARLLVLTSGAVGPDDDVAAAPDSAAAPDLSAAPVWGLLRSAQSENPNRFVLLDAAEPYALDAPAMRTALDSGESQLALRGRTLYVPRFVRAGRDGALLPPHGVQAWRLDSENRGTLDGLGLLPHPQALDGLESGQIRVAVHAAGLNFRDVLIALDMYPGRATMGIEGAGVVIEVGPDVTGIAPGDRVMGLLSGGFGPTAVTDHRMVARIPDGWSFTQAASVPIVFLTAYYGLVDLAALRPGESVLVHAAAGGVGMAAVQLARHLGAEVYGTASPGKWATLRELGLSDERIASSRTLEFEEQFRSGTRGRGVDVVLDSLAGPFVDASMRLLPRGGRFVEMGKADVRDPEAVAAAHPGVDYRAFDVIEAGPERIGQMLAEVVALFERGALSPLPVRDWDVRRAPEAFRFLSQARHIGKVVLTVPQPLDGTGTVLVTGGTGALGAVLARHLVTAHGVRHLLLTSRNGAAAAGARELAAELTGLGADVTLASCDAADADALAALLAGIPAEHPLTGVVHAAGVLDDGVISSLTGDRLEAVLRPKLDAAWHLHRLTRDLDLRVFALFSSTSGLLGAPGQGNYAAANAFLDSLAQARRAQGLAATSLAWGPWAQVGGMIDQLRGTDAGRTPRGGLLRAMTAEEGLALFDAALAVDDALLVPMKPDSAVLRGRTARPALFEGLLGAHRQSRRRGVAAAGEAASTLVQRLRGLDEAERRQTLVELVSGQAAAVLGHASAGAVRPDRAFKDLGFDSLTAVELRNRLGAATGLRLPASLIFDYPTPTVMADRLHAELVEAPGTDGTPAAAVRTGTADSDEPVAIVAMSCRYPGGVSSPEDLWRLVATGTDGIAAFPTDRGWRLPDTAGGGADGLPQEGGFVYDAAEFDAGFFGISPREALAMDPQQRLLLEASWEVFERAGIDPATVRGSRTGVFTGTSSSGYATSLAQLPEGVA</sequence>
<dbReference type="SMART" id="SM00825">
    <property type="entry name" value="PKS_KS"/>
    <property type="match status" value="1"/>
</dbReference>
<proteinExistence type="predicted"/>
<dbReference type="InterPro" id="IPR016039">
    <property type="entry name" value="Thiolase-like"/>
</dbReference>
<dbReference type="SMART" id="SM00829">
    <property type="entry name" value="PKS_ER"/>
    <property type="match status" value="1"/>
</dbReference>
<dbReference type="InterPro" id="IPR006162">
    <property type="entry name" value="Ppantetheine_attach_site"/>
</dbReference>
<evidence type="ECO:0000256" key="8">
    <source>
        <dbReference type="SAM" id="MobiDB-lite"/>
    </source>
</evidence>
<dbReference type="Gene3D" id="3.10.129.110">
    <property type="entry name" value="Polyketide synthase dehydratase"/>
    <property type="match status" value="1"/>
</dbReference>
<dbReference type="Gene3D" id="3.30.70.3290">
    <property type="match status" value="1"/>
</dbReference>
<feature type="domain" description="Ketosynthase family 3 (KS3)" evidence="10">
    <location>
        <begin position="1326"/>
        <end position="1462"/>
    </location>
</feature>
<evidence type="ECO:0000256" key="6">
    <source>
        <dbReference type="ARBA" id="ARBA00023268"/>
    </source>
</evidence>
<dbReference type="InterPro" id="IPR009081">
    <property type="entry name" value="PP-bd_ACP"/>
</dbReference>
<accession>A0ABR5HQG7</accession>
<keyword evidence="5" id="KW-0045">Antibiotic biosynthesis</keyword>
<dbReference type="InterPro" id="IPR020807">
    <property type="entry name" value="PKS_DH"/>
</dbReference>
<dbReference type="CDD" id="cd05195">
    <property type="entry name" value="enoyl_red"/>
    <property type="match status" value="1"/>
</dbReference>
<dbReference type="InterPro" id="IPR042104">
    <property type="entry name" value="PKS_dehydratase_sf"/>
</dbReference>
<dbReference type="InterPro" id="IPR011032">
    <property type="entry name" value="GroES-like_sf"/>
</dbReference>
<dbReference type="PROSITE" id="PS01162">
    <property type="entry name" value="QOR_ZETA_CRYSTAL"/>
    <property type="match status" value="1"/>
</dbReference>
<evidence type="ECO:0000256" key="4">
    <source>
        <dbReference type="ARBA" id="ARBA00022679"/>
    </source>
</evidence>
<evidence type="ECO:0000313" key="13">
    <source>
        <dbReference type="Proteomes" id="UP000037274"/>
    </source>
</evidence>
<dbReference type="Gene3D" id="3.40.50.720">
    <property type="entry name" value="NAD(P)-binding Rossmann-like Domain"/>
    <property type="match status" value="1"/>
</dbReference>
<dbReference type="InterPro" id="IPR050091">
    <property type="entry name" value="PKS_NRPS_Biosynth_Enz"/>
</dbReference>
<dbReference type="PROSITE" id="PS00012">
    <property type="entry name" value="PHOSPHOPANTETHEINE"/>
    <property type="match status" value="1"/>
</dbReference>
<dbReference type="InterPro" id="IPR020841">
    <property type="entry name" value="PKS_Beta-ketoAc_synthase_dom"/>
</dbReference>
<dbReference type="Pfam" id="PF08659">
    <property type="entry name" value="KR"/>
    <property type="match status" value="1"/>
</dbReference>
<dbReference type="SMART" id="SM00826">
    <property type="entry name" value="PKS_DH"/>
    <property type="match status" value="1"/>
</dbReference>
<dbReference type="InterPro" id="IPR001227">
    <property type="entry name" value="Ac_transferase_dom_sf"/>
</dbReference>
<feature type="domain" description="Carrier" evidence="9">
    <location>
        <begin position="1229"/>
        <end position="1304"/>
    </location>
</feature>
<dbReference type="Gene3D" id="3.90.180.10">
    <property type="entry name" value="Medium-chain alcohol dehydrogenases, catalytic domain"/>
    <property type="match status" value="1"/>
</dbReference>
<evidence type="ECO:0000256" key="7">
    <source>
        <dbReference type="PROSITE-ProRule" id="PRU01363"/>
    </source>
</evidence>
<evidence type="ECO:0000259" key="11">
    <source>
        <dbReference type="PROSITE" id="PS52019"/>
    </source>
</evidence>
<dbReference type="Gene3D" id="1.10.1200.10">
    <property type="entry name" value="ACP-like"/>
    <property type="match status" value="1"/>
</dbReference>
<dbReference type="Proteomes" id="UP000037274">
    <property type="component" value="Unassembled WGS sequence"/>
</dbReference>
<dbReference type="Pfam" id="PF08240">
    <property type="entry name" value="ADH_N"/>
    <property type="match status" value="1"/>
</dbReference>
<dbReference type="Gene3D" id="3.40.47.10">
    <property type="match status" value="1"/>
</dbReference>
<dbReference type="Pfam" id="PF14765">
    <property type="entry name" value="PS-DH"/>
    <property type="match status" value="1"/>
</dbReference>
<organism evidence="12 13">
    <name type="scientific">Streptomyces leeuwenhoekii</name>
    <dbReference type="NCBI Taxonomy" id="1437453"/>
    <lineage>
        <taxon>Bacteria</taxon>
        <taxon>Bacillati</taxon>
        <taxon>Actinomycetota</taxon>
        <taxon>Actinomycetes</taxon>
        <taxon>Kitasatosporales</taxon>
        <taxon>Streptomycetaceae</taxon>
        <taxon>Streptomyces</taxon>
    </lineage>
</organism>
<dbReference type="PROSITE" id="PS52004">
    <property type="entry name" value="KS3_2"/>
    <property type="match status" value="1"/>
</dbReference>
<dbReference type="InterPro" id="IPR049552">
    <property type="entry name" value="PKS_DH_N"/>
</dbReference>
<dbReference type="InterPro" id="IPR002364">
    <property type="entry name" value="Quin_OxRdtase/zeta-crystal_CS"/>
</dbReference>
<feature type="region of interest" description="Disordered" evidence="8">
    <location>
        <begin position="200"/>
        <end position="219"/>
    </location>
</feature>
<feature type="region of interest" description="N-terminal hotdog fold" evidence="7">
    <location>
        <begin position="110"/>
        <end position="234"/>
    </location>
</feature>
<dbReference type="SMART" id="SM01294">
    <property type="entry name" value="PKS_PP_betabranch"/>
    <property type="match status" value="1"/>
</dbReference>
<evidence type="ECO:0000256" key="5">
    <source>
        <dbReference type="ARBA" id="ARBA00023194"/>
    </source>
</evidence>
<dbReference type="InterPro" id="IPR049551">
    <property type="entry name" value="PKS_DH_C"/>
</dbReference>
<feature type="active site" description="Proton acceptor; for dehydratase activity" evidence="7">
    <location>
        <position position="142"/>
    </location>
</feature>
<dbReference type="PANTHER" id="PTHR43775">
    <property type="entry name" value="FATTY ACID SYNTHASE"/>
    <property type="match status" value="1"/>
</dbReference>
<dbReference type="Pfam" id="PF00550">
    <property type="entry name" value="PP-binding"/>
    <property type="match status" value="1"/>
</dbReference>
<evidence type="ECO:0000259" key="9">
    <source>
        <dbReference type="PROSITE" id="PS50075"/>
    </source>
</evidence>